<dbReference type="GO" id="GO:0006094">
    <property type="term" value="P:gluconeogenesis"/>
    <property type="evidence" value="ECO:0007669"/>
    <property type="project" value="UniProtKB-KW"/>
</dbReference>
<dbReference type="EC" id="5.3.1.9" evidence="3 8"/>
<dbReference type="Gene3D" id="1.10.1390.10">
    <property type="match status" value="1"/>
</dbReference>
<dbReference type="InterPro" id="IPR001672">
    <property type="entry name" value="G6P_Isomerase"/>
</dbReference>
<dbReference type="PROSITE" id="PS00765">
    <property type="entry name" value="P_GLUCOSE_ISOMERASE_1"/>
    <property type="match status" value="1"/>
</dbReference>
<dbReference type="InterPro" id="IPR035476">
    <property type="entry name" value="SIS_PGI_1"/>
</dbReference>
<evidence type="ECO:0000313" key="10">
    <source>
        <dbReference type="Proteomes" id="UP000419144"/>
    </source>
</evidence>
<dbReference type="OrthoDB" id="5831190at2759"/>
<evidence type="ECO:0000256" key="2">
    <source>
        <dbReference type="ARBA" id="ARBA00006604"/>
    </source>
</evidence>
<dbReference type="Proteomes" id="UP000419144">
    <property type="component" value="Unassembled WGS sequence"/>
</dbReference>
<dbReference type="GO" id="GO:0051156">
    <property type="term" value="P:glucose 6-phosphate metabolic process"/>
    <property type="evidence" value="ECO:0007669"/>
    <property type="project" value="TreeGrafter"/>
</dbReference>
<evidence type="ECO:0000256" key="4">
    <source>
        <dbReference type="ARBA" id="ARBA00022432"/>
    </source>
</evidence>
<dbReference type="UniPathway" id="UPA00109">
    <property type="reaction ID" value="UER00181"/>
</dbReference>
<dbReference type="HAMAP" id="MF_00473">
    <property type="entry name" value="G6P_isomerase"/>
    <property type="match status" value="1"/>
</dbReference>
<dbReference type="VEuPathDB" id="TriTrypDB:LtaPh_1205500"/>
<dbReference type="AlphaFoldDB" id="A0A640KH14"/>
<protein>
    <recommendedName>
        <fullName evidence="3 8">Glucose-6-phosphate isomerase</fullName>
        <ecNumber evidence="3 8">5.3.1.9</ecNumber>
    </recommendedName>
</protein>
<dbReference type="EMBL" id="BLBS01000014">
    <property type="protein sequence ID" value="GET86789.1"/>
    <property type="molecule type" value="Genomic_DNA"/>
</dbReference>
<evidence type="ECO:0000256" key="3">
    <source>
        <dbReference type="ARBA" id="ARBA00011952"/>
    </source>
</evidence>
<evidence type="ECO:0000256" key="7">
    <source>
        <dbReference type="ARBA" id="ARBA00029321"/>
    </source>
</evidence>
<dbReference type="Pfam" id="PF00342">
    <property type="entry name" value="PGI"/>
    <property type="match status" value="1"/>
</dbReference>
<comment type="caution">
    <text evidence="9">The sequence shown here is derived from an EMBL/GenBank/DDBJ whole genome shotgun (WGS) entry which is preliminary data.</text>
</comment>
<keyword evidence="6 8" id="KW-0413">Isomerase</keyword>
<keyword evidence="10" id="KW-1185">Reference proteome</keyword>
<dbReference type="InterPro" id="IPR023096">
    <property type="entry name" value="G6P_Isomerase_C"/>
</dbReference>
<dbReference type="Gene3D" id="3.40.50.10490">
    <property type="entry name" value="Glucose-6-phosphate isomerase like protein, domain 1"/>
    <property type="match status" value="2"/>
</dbReference>
<keyword evidence="5 8" id="KW-0324">Glycolysis</keyword>
<comment type="pathway">
    <text evidence="1 8">Carbohydrate degradation; glycolysis; D-glyceraldehyde 3-phosphate and glycerone phosphate from D-glucose: step 2/4.</text>
</comment>
<evidence type="ECO:0000256" key="5">
    <source>
        <dbReference type="ARBA" id="ARBA00023152"/>
    </source>
</evidence>
<dbReference type="PROSITE" id="PS00174">
    <property type="entry name" value="P_GLUCOSE_ISOMERASE_2"/>
    <property type="match status" value="1"/>
</dbReference>
<dbReference type="PROSITE" id="PS51463">
    <property type="entry name" value="P_GLUCOSE_ISOMERASE_3"/>
    <property type="match status" value="1"/>
</dbReference>
<keyword evidence="4 8" id="KW-0312">Gluconeogenesis</keyword>
<dbReference type="GO" id="GO:0006096">
    <property type="term" value="P:glycolytic process"/>
    <property type="evidence" value="ECO:0007669"/>
    <property type="project" value="UniProtKB-UniPathway"/>
</dbReference>
<dbReference type="GO" id="GO:0005829">
    <property type="term" value="C:cytosol"/>
    <property type="evidence" value="ECO:0007669"/>
    <property type="project" value="TreeGrafter"/>
</dbReference>
<dbReference type="NCBIfam" id="NF001211">
    <property type="entry name" value="PRK00179.1"/>
    <property type="match status" value="1"/>
</dbReference>
<dbReference type="PANTHER" id="PTHR11469">
    <property type="entry name" value="GLUCOSE-6-PHOSPHATE ISOMERASE"/>
    <property type="match status" value="1"/>
</dbReference>
<dbReference type="FunFam" id="3.40.50.10490:FF:000004">
    <property type="entry name" value="Glucose-6-phosphate isomerase"/>
    <property type="match status" value="1"/>
</dbReference>
<dbReference type="PRINTS" id="PR00662">
    <property type="entry name" value="G6PISOMERASE"/>
</dbReference>
<dbReference type="PANTHER" id="PTHR11469:SF1">
    <property type="entry name" value="GLUCOSE-6-PHOSPHATE ISOMERASE"/>
    <property type="match status" value="1"/>
</dbReference>
<accession>A0A640KH14</accession>
<comment type="similarity">
    <text evidence="2 8">Belongs to the GPI family.</text>
</comment>
<dbReference type="InterPro" id="IPR046348">
    <property type="entry name" value="SIS_dom_sf"/>
</dbReference>
<gene>
    <name evidence="9" type="ORF">LtaPh_1205500</name>
</gene>
<evidence type="ECO:0000256" key="6">
    <source>
        <dbReference type="ARBA" id="ARBA00023235"/>
    </source>
</evidence>
<dbReference type="InterPro" id="IPR035482">
    <property type="entry name" value="SIS_PGI_2"/>
</dbReference>
<dbReference type="GO" id="GO:0097367">
    <property type="term" value="F:carbohydrate derivative binding"/>
    <property type="evidence" value="ECO:0007669"/>
    <property type="project" value="InterPro"/>
</dbReference>
<reference evidence="9" key="1">
    <citation type="submission" date="2019-11" db="EMBL/GenBank/DDBJ databases">
        <title>Leishmania tarentolae CDS.</title>
        <authorList>
            <person name="Goto Y."/>
            <person name="Yamagishi J."/>
        </authorList>
    </citation>
    <scope>NUCLEOTIDE SEQUENCE [LARGE SCALE GENOMIC DNA]</scope>
    <source>
        <strain evidence="9">Parrot Tar II</strain>
    </source>
</reference>
<dbReference type="GO" id="GO:0048029">
    <property type="term" value="F:monosaccharide binding"/>
    <property type="evidence" value="ECO:0007669"/>
    <property type="project" value="TreeGrafter"/>
</dbReference>
<evidence type="ECO:0000256" key="8">
    <source>
        <dbReference type="RuleBase" id="RU000612"/>
    </source>
</evidence>
<evidence type="ECO:0000313" key="9">
    <source>
        <dbReference type="EMBL" id="GET86789.1"/>
    </source>
</evidence>
<sequence>MRNALARFFSNRVISFTIAPGYQFYTLSTYPHTLKRRSSFPLSIKTLSKMSDYFSKLKEHVVESTEINGCTPSIATATFNAPYEVARKTKMLGVTDSSLLNLPAWKRLQSLYEKYGNDSILSHFEKDHQRFQRYSIEIDLHSDDNFLFLDYSKSHINDEIKDALVALAEERGVRAFAKAMFDGQRVNSTENRAVLHVALRNRSNRPIIVDGKDVMSDVNNVLAQMKDFTERVRSGEWKGQTGKSIYNIVNIGIGGSDLGPVMVTEALKPFSKRDLHCFFVSNVDGTHMAEVLKQVNLEETIFIIASKTFTTQETLTNAMSARNALMSYLKENGISTDGAVAKHFVALSTNTEKVREFGIDTVNMFAFWDWVGGRYSVWSAIGLSVMLSIGYDNFVEFLTGAHVMDNHFASTPTEQNLPMMLALVGIWYNNFFGSETQAVLPYDQYLWRLPAYLQQLDMESNGKGVTKKSGAVAVQTGPIVFGEAGTNGQHAFYQLIHQGTKIIPCDFIGCVQTQNRVGDHHRTLMSNFFAQTEALMVGKNAEEVRQELVKSGMSGDAIENMIPHKTFTGSRPSNSILVNALTPRALGAIIAMYEHKVLVQGAIWGINSYDQWGVELGKVLAKSILPQLKSGNIVSDHDGSTNGLINMFNTRAHL</sequence>
<dbReference type="CDD" id="cd05015">
    <property type="entry name" value="SIS_PGI_1"/>
    <property type="match status" value="1"/>
</dbReference>
<dbReference type="SUPFAM" id="SSF53697">
    <property type="entry name" value="SIS domain"/>
    <property type="match status" value="1"/>
</dbReference>
<dbReference type="FunFam" id="1.10.1390.10:FF:000001">
    <property type="entry name" value="Glucose-6-phosphate isomerase"/>
    <property type="match status" value="1"/>
</dbReference>
<dbReference type="CDD" id="cd05016">
    <property type="entry name" value="SIS_PGI_2"/>
    <property type="match status" value="1"/>
</dbReference>
<dbReference type="InterPro" id="IPR018189">
    <property type="entry name" value="Phosphoglucose_isomerase_CS"/>
</dbReference>
<organism evidence="9 10">
    <name type="scientific">Leishmania tarentolae</name>
    <name type="common">Sauroleishmania tarentolae</name>
    <dbReference type="NCBI Taxonomy" id="5689"/>
    <lineage>
        <taxon>Eukaryota</taxon>
        <taxon>Discoba</taxon>
        <taxon>Euglenozoa</taxon>
        <taxon>Kinetoplastea</taxon>
        <taxon>Metakinetoplastina</taxon>
        <taxon>Trypanosomatida</taxon>
        <taxon>Trypanosomatidae</taxon>
        <taxon>Leishmaniinae</taxon>
        <taxon>Leishmania</taxon>
        <taxon>lizard Leishmania</taxon>
    </lineage>
</organism>
<proteinExistence type="inferred from homology"/>
<evidence type="ECO:0000256" key="1">
    <source>
        <dbReference type="ARBA" id="ARBA00004926"/>
    </source>
</evidence>
<dbReference type="GO" id="GO:0004347">
    <property type="term" value="F:glucose-6-phosphate isomerase activity"/>
    <property type="evidence" value="ECO:0007669"/>
    <property type="project" value="UniProtKB-EC"/>
</dbReference>
<name>A0A640KH14_LEITA</name>
<comment type="catalytic activity">
    <reaction evidence="7 8">
        <text>alpha-D-glucose 6-phosphate = beta-D-fructose 6-phosphate</text>
        <dbReference type="Rhea" id="RHEA:11816"/>
        <dbReference type="ChEBI" id="CHEBI:57634"/>
        <dbReference type="ChEBI" id="CHEBI:58225"/>
        <dbReference type="EC" id="5.3.1.9"/>
    </reaction>
</comment>